<dbReference type="AlphaFoldDB" id="A0A367XNY9"/>
<dbReference type="Proteomes" id="UP000253472">
    <property type="component" value="Unassembled WGS sequence"/>
</dbReference>
<name>A0A367XNY9_9ASCO</name>
<evidence type="ECO:0000313" key="3">
    <source>
        <dbReference type="Proteomes" id="UP000253472"/>
    </source>
</evidence>
<dbReference type="OrthoDB" id="4068335at2759"/>
<evidence type="ECO:0008006" key="4">
    <source>
        <dbReference type="Google" id="ProtNLM"/>
    </source>
</evidence>
<feature type="region of interest" description="Disordered" evidence="1">
    <location>
        <begin position="344"/>
        <end position="364"/>
    </location>
</feature>
<feature type="region of interest" description="Disordered" evidence="1">
    <location>
        <begin position="96"/>
        <end position="126"/>
    </location>
</feature>
<evidence type="ECO:0000256" key="1">
    <source>
        <dbReference type="SAM" id="MobiDB-lite"/>
    </source>
</evidence>
<proteinExistence type="predicted"/>
<protein>
    <recommendedName>
        <fullName evidence="4">Rrn9 domain-containing protein</fullName>
    </recommendedName>
</protein>
<evidence type="ECO:0000313" key="2">
    <source>
        <dbReference type="EMBL" id="RCK55354.1"/>
    </source>
</evidence>
<comment type="caution">
    <text evidence="2">The sequence shown here is derived from an EMBL/GenBank/DDBJ whole genome shotgun (WGS) entry which is preliminary data.</text>
</comment>
<dbReference type="EMBL" id="QLNQ01000030">
    <property type="protein sequence ID" value="RCK55354.1"/>
    <property type="molecule type" value="Genomic_DNA"/>
</dbReference>
<gene>
    <name evidence="2" type="ORF">Cantr_04757</name>
</gene>
<accession>A0A367XNY9</accession>
<organism evidence="2 3">
    <name type="scientific">Candida viswanathii</name>
    <dbReference type="NCBI Taxonomy" id="5486"/>
    <lineage>
        <taxon>Eukaryota</taxon>
        <taxon>Fungi</taxon>
        <taxon>Dikarya</taxon>
        <taxon>Ascomycota</taxon>
        <taxon>Saccharomycotina</taxon>
        <taxon>Pichiomycetes</taxon>
        <taxon>Debaryomycetaceae</taxon>
        <taxon>Candida/Lodderomyces clade</taxon>
        <taxon>Candida</taxon>
    </lineage>
</organism>
<reference evidence="2 3" key="1">
    <citation type="submission" date="2018-06" db="EMBL/GenBank/DDBJ databases">
        <title>Whole genome sequencing of Candida tropicalis (genome annotated by CSBL at Korea University).</title>
        <authorList>
            <person name="Ahn J."/>
        </authorList>
    </citation>
    <scope>NUCLEOTIDE SEQUENCE [LARGE SCALE GENOMIC DNA]</scope>
    <source>
        <strain evidence="2 3">ATCC 20962</strain>
    </source>
</reference>
<keyword evidence="3" id="KW-1185">Reference proteome</keyword>
<sequence>MSTKSDRHEILNSLDAQYTSDLGIHLYSTFLLRRINPLFPPAHWSSWPLPHQDVPIPQDEFADDAVAGYTEDIDAWQMRYVQQLADWKAKNERKVIPLLNPDPNHENHSSSSSEEEEEEGEERVQDIDIRDKIVEISYKQNLPNAKTTLANAISSVLQSKITSRIHSMKRAGGIPAHLEPSDCISDSPVLSSVINEIGSRFNAMLDSLDLQKKRKNEGEGDWMAVLLAAVLNRTDPYLNLNTGVYRRLFERCNSLFNEVDYRFEFEEDEEGDEETGKIISSTGAFNVNEYIKSLADSDILAKYNHLASTYPETFTTRRQEQDRITRCFMRALDVQDKYRQISWDNSHTGSKSKRRRQLEPDRSNVKDVMNDILGSTELNENTYTLNL</sequence>